<feature type="transmembrane region" description="Helical" evidence="1">
    <location>
        <begin position="35"/>
        <end position="57"/>
    </location>
</feature>
<feature type="transmembrane region" description="Helical" evidence="1">
    <location>
        <begin position="6"/>
        <end position="23"/>
    </location>
</feature>
<feature type="transmembrane region" description="Helical" evidence="1">
    <location>
        <begin position="210"/>
        <end position="225"/>
    </location>
</feature>
<keyword evidence="1" id="KW-0472">Membrane</keyword>
<protein>
    <recommendedName>
        <fullName evidence="4">Glycosyltransferase RgtA/B/C/D-like domain-containing protein</fullName>
    </recommendedName>
</protein>
<keyword evidence="1" id="KW-1133">Transmembrane helix</keyword>
<evidence type="ECO:0000256" key="1">
    <source>
        <dbReference type="SAM" id="Phobius"/>
    </source>
</evidence>
<feature type="transmembrane region" description="Helical" evidence="1">
    <location>
        <begin position="129"/>
        <end position="149"/>
    </location>
</feature>
<keyword evidence="3" id="KW-1185">Reference proteome</keyword>
<evidence type="ECO:0000313" key="2">
    <source>
        <dbReference type="EMBL" id="MTI25265.1"/>
    </source>
</evidence>
<name>A0ABW9RQA1_9BACT</name>
<organism evidence="2 3">
    <name type="scientific">Fulvivirga kasyanovii</name>
    <dbReference type="NCBI Taxonomy" id="396812"/>
    <lineage>
        <taxon>Bacteria</taxon>
        <taxon>Pseudomonadati</taxon>
        <taxon>Bacteroidota</taxon>
        <taxon>Cytophagia</taxon>
        <taxon>Cytophagales</taxon>
        <taxon>Fulvivirgaceae</taxon>
        <taxon>Fulvivirga</taxon>
    </lineage>
</organism>
<feature type="transmembrane region" description="Helical" evidence="1">
    <location>
        <begin position="350"/>
        <end position="370"/>
    </location>
</feature>
<keyword evidence="1" id="KW-0812">Transmembrane</keyword>
<proteinExistence type="predicted"/>
<feature type="transmembrane region" description="Helical" evidence="1">
    <location>
        <begin position="254"/>
        <end position="276"/>
    </location>
</feature>
<feature type="transmembrane region" description="Helical" evidence="1">
    <location>
        <begin position="186"/>
        <end position="203"/>
    </location>
</feature>
<dbReference type="EMBL" id="SMLW01000499">
    <property type="protein sequence ID" value="MTI25265.1"/>
    <property type="molecule type" value="Genomic_DNA"/>
</dbReference>
<dbReference type="RefSeq" id="WP_155171298.1">
    <property type="nucleotide sequence ID" value="NZ_BAAAFL010000010.1"/>
</dbReference>
<dbReference type="Proteomes" id="UP000798808">
    <property type="component" value="Unassembled WGS sequence"/>
</dbReference>
<feature type="transmembrane region" description="Helical" evidence="1">
    <location>
        <begin position="382"/>
        <end position="405"/>
    </location>
</feature>
<sequence length="434" mass="49801">MELKDFVVTPIVLFIVYILAYIIRPKVTDHNTRRYFIPALTVKIIGAIALGLIYQFYYGFGDTFWYHTYGSQIIWELFWEHPIDALRIIFGDNVFVPDLYMYTSRIRYFEDADTFFIVRLAAIFDIFTYGSYAATSVLFAVAGFTGLWAMYQVFYYRFANLYNYLALSILFVPSVVFWGSGILKDTITISALGWLLYAFDKLIILKRGKLLFLIIVGIIAIYLLFVVKKYILFTFVPSAMAWFYVSGIKKLSNVFVKILIAPVLLALVSLIAVFSINKIGEYDKKYAIDNLAKTAQITAYDIAYQTGKDAGSTYTLGELDGTYLSLFKLFPQAVNVALFRPYIWEVRNPFMLLASIESTFILFLTVTVIFKKYWIGIINQKVDAIILFSIIFTVSFAFAVGVSTFNFGTLMRYKIPLMPFYLSSLVVLIKSHNK</sequence>
<reference evidence="2 3" key="1">
    <citation type="submission" date="2019-02" db="EMBL/GenBank/DDBJ databases">
        <authorList>
            <person name="Goldberg S.R."/>
            <person name="Haltli B.A."/>
            <person name="Correa H."/>
            <person name="Russell K.G."/>
        </authorList>
    </citation>
    <scope>NUCLEOTIDE SEQUENCE [LARGE SCALE GENOMIC DNA]</scope>
    <source>
        <strain evidence="2 3">JCM 16186</strain>
    </source>
</reference>
<evidence type="ECO:0008006" key="4">
    <source>
        <dbReference type="Google" id="ProtNLM"/>
    </source>
</evidence>
<comment type="caution">
    <text evidence="2">The sequence shown here is derived from an EMBL/GenBank/DDBJ whole genome shotgun (WGS) entry which is preliminary data.</text>
</comment>
<feature type="transmembrane region" description="Helical" evidence="1">
    <location>
        <begin position="161"/>
        <end position="180"/>
    </location>
</feature>
<accession>A0ABW9RQA1</accession>
<evidence type="ECO:0000313" key="3">
    <source>
        <dbReference type="Proteomes" id="UP000798808"/>
    </source>
</evidence>
<gene>
    <name evidence="2" type="ORF">E1163_09960</name>
</gene>